<protein>
    <recommendedName>
        <fullName evidence="5">ABC transporter permease</fullName>
    </recommendedName>
</protein>
<feature type="transmembrane region" description="Helical" evidence="2">
    <location>
        <begin position="145"/>
        <end position="165"/>
    </location>
</feature>
<feature type="transmembrane region" description="Helical" evidence="2">
    <location>
        <begin position="28"/>
        <end position="48"/>
    </location>
</feature>
<evidence type="ECO:0008006" key="5">
    <source>
        <dbReference type="Google" id="ProtNLM"/>
    </source>
</evidence>
<feature type="transmembrane region" description="Helical" evidence="2">
    <location>
        <begin position="238"/>
        <end position="259"/>
    </location>
</feature>
<keyword evidence="2" id="KW-0472">Membrane</keyword>
<keyword evidence="4" id="KW-1185">Reference proteome</keyword>
<feature type="transmembrane region" description="Helical" evidence="2">
    <location>
        <begin position="119"/>
        <end position="139"/>
    </location>
</feature>
<dbReference type="EMBL" id="CP132508">
    <property type="protein sequence ID" value="WPD18066.1"/>
    <property type="molecule type" value="Genomic_DNA"/>
</dbReference>
<dbReference type="Proteomes" id="UP001304683">
    <property type="component" value="Chromosome"/>
</dbReference>
<reference evidence="3 4" key="1">
    <citation type="submission" date="2023-08" db="EMBL/GenBank/DDBJ databases">
        <title>Genome sequence of Thermaerobacter compostii strain Ins1, a spore-forming filamentous bacterium isolated from a deep geothermal reservoir.</title>
        <authorList>
            <person name="Bregnard D."/>
            <person name="Gonzalez D."/>
            <person name="Junier P."/>
        </authorList>
    </citation>
    <scope>NUCLEOTIDE SEQUENCE [LARGE SCALE GENOMIC DNA]</scope>
    <source>
        <strain evidence="3 4">Ins1</strain>
    </source>
</reference>
<evidence type="ECO:0000313" key="4">
    <source>
        <dbReference type="Proteomes" id="UP001304683"/>
    </source>
</evidence>
<name>A0ABZ0QKW7_9FIRM</name>
<keyword evidence="2" id="KW-0812">Transmembrane</keyword>
<dbReference type="RefSeq" id="WP_135225549.1">
    <property type="nucleotide sequence ID" value="NZ_CP132508.1"/>
</dbReference>
<feature type="region of interest" description="Disordered" evidence="1">
    <location>
        <begin position="382"/>
        <end position="410"/>
    </location>
</feature>
<evidence type="ECO:0000313" key="3">
    <source>
        <dbReference type="EMBL" id="WPD18066.1"/>
    </source>
</evidence>
<proteinExistence type="predicted"/>
<accession>A0ABZ0QKW7</accession>
<feature type="transmembrane region" description="Helical" evidence="2">
    <location>
        <begin position="68"/>
        <end position="88"/>
    </location>
</feature>
<organism evidence="3 4">
    <name type="scientific">Thermaerobacter composti</name>
    <dbReference type="NCBI Taxonomy" id="554949"/>
    <lineage>
        <taxon>Bacteria</taxon>
        <taxon>Bacillati</taxon>
        <taxon>Bacillota</taxon>
        <taxon>Clostridia</taxon>
        <taxon>Eubacteriales</taxon>
        <taxon>Clostridiales Family XVII. Incertae Sedis</taxon>
        <taxon>Thermaerobacter</taxon>
    </lineage>
</organism>
<gene>
    <name evidence="3" type="ORF">Q5761_06625</name>
</gene>
<feature type="transmembrane region" description="Helical" evidence="2">
    <location>
        <begin position="275"/>
        <end position="296"/>
    </location>
</feature>
<evidence type="ECO:0000256" key="1">
    <source>
        <dbReference type="SAM" id="MobiDB-lite"/>
    </source>
</evidence>
<feature type="transmembrane region" description="Helical" evidence="2">
    <location>
        <begin position="172"/>
        <end position="192"/>
    </location>
</feature>
<sequence>MRGSAAAPTIHPGGRRWRRFLALAGKELCLWLRSGGFWLALAAMHLWGLPLRAPVPPILTSQDVSWQLLRDGLSFGGLIVLFASAAAMGRDRGSQDREWVDSLPVSNAEWVTARWLGGLLAWGLAGLELFVVATLFQAAQGDAPVQAAILATFYGGHFLPGVSLLHTLGTLLGALPLSSLLTYGLVPVLWALTAMPTSPVTSYLPAAAAALPAGVPPRGIFLQPSAVSGLYPYEPLNFWRRFVQLDLAVLGLVLAALTYHPRREAGTAGLPRRRWMLAGAAGLLLLAAGLAGRAYLDWQQVIGPGFRNVPQPAQAQAAGGQQGAPAADRAPVVAEHLTLQVQLEEDRSRYRAQADVLVRNVGAAPLRSIPVHLGPTCVVEGAAPRATSPDPVRPLAGSRTELIPPAPLAPGETFGGRVRYTCHYRPDRPWRLTPGGPPVLEHLYYPDLAAPPDGTRWDVTVTMPAGFTVIGNVPSVAEAVAPGGRRKVQLAGRAGELRIFGATYVRRKHGSFQGYAHPYHVRALDPLLEAVAQRVDHHRRWLGPPRWHPDLTPRPVVVEVPEPFVVPGVLVVREHELLSFASADRGTDDPGRQRLADALALALRWGGDGQLGAAPLAESVRVVSGPGGRTRVVFTSVELGTVQFLNVRYHMVQARDPRAIRAKALALVQEAAEGTPRSGPFPDVRDRVRQGLDVVDPVAATVFLTLDEVAARVGEDAARRIVGAVHRHFVEAGLAALRTVREPAGPEADPGPALANALQSRIERFLQAVEALPGAEAITAKARERLSRSVAPGRLHGEEERR</sequence>
<evidence type="ECO:0000256" key="2">
    <source>
        <dbReference type="SAM" id="Phobius"/>
    </source>
</evidence>
<keyword evidence="2" id="KW-1133">Transmembrane helix</keyword>